<evidence type="ECO:0000256" key="2">
    <source>
        <dbReference type="SAM" id="Phobius"/>
    </source>
</evidence>
<evidence type="ECO:0000256" key="1">
    <source>
        <dbReference type="SAM" id="MobiDB-lite"/>
    </source>
</evidence>
<name>A0A6J7ED13_9ZZZZ</name>
<keyword evidence="2" id="KW-1133">Transmembrane helix</keyword>
<dbReference type="AlphaFoldDB" id="A0A6J7ED13"/>
<proteinExistence type="predicted"/>
<feature type="region of interest" description="Disordered" evidence="1">
    <location>
        <begin position="176"/>
        <end position="203"/>
    </location>
</feature>
<feature type="transmembrane region" description="Helical" evidence="2">
    <location>
        <begin position="127"/>
        <end position="148"/>
    </location>
</feature>
<dbReference type="EMBL" id="CAFABE010000057">
    <property type="protein sequence ID" value="CAB4831127.1"/>
    <property type="molecule type" value="Genomic_DNA"/>
</dbReference>
<dbReference type="EMBL" id="CAFBLT010000001">
    <property type="protein sequence ID" value="CAB4877673.1"/>
    <property type="molecule type" value="Genomic_DNA"/>
</dbReference>
<evidence type="ECO:0000313" key="5">
    <source>
        <dbReference type="EMBL" id="CAB5014762.1"/>
    </source>
</evidence>
<evidence type="ECO:0000313" key="3">
    <source>
        <dbReference type="EMBL" id="CAB4831127.1"/>
    </source>
</evidence>
<dbReference type="EMBL" id="CAFBPM010000004">
    <property type="protein sequence ID" value="CAB5014762.1"/>
    <property type="molecule type" value="Genomic_DNA"/>
</dbReference>
<sequence>MSSDSSIPRIFASRARLANAGGSLPAGVDLAVMIDTQSITLTGGEPASTWQIPYVALHGAKVNNIGEYLEVMGWVAGTHLVLTIPVVSLSGGGVADVISMVTPDAERDVSLHTATPRWSKRKKVGGLALLAVVVTALSAVTVGVWGNVKNTSTSTSSTQPQQDQAASKNLQVHDVPAGWGKDSPATSPLSGLMGTGGTSKPTPEQTKTYNQVVANFQSCMGVSNAKDRMFGKAGVAPTVQVPSAPYGTVIAGNLVEVGSVTQYYDSPANVQADLAEIKNSKFASCFAQTMARFEITGADATQAGATIPVTVEKPRTELGVYIAGATASLQFPSTSGTVPIEIGTSILVSGHYEQTIYTFASPGTFPPATRTALQSLLAARLAGISKSSNT</sequence>
<keyword evidence="2" id="KW-0472">Membrane</keyword>
<evidence type="ECO:0000313" key="4">
    <source>
        <dbReference type="EMBL" id="CAB4877673.1"/>
    </source>
</evidence>
<reference evidence="4" key="1">
    <citation type="submission" date="2020-05" db="EMBL/GenBank/DDBJ databases">
        <authorList>
            <person name="Chiriac C."/>
            <person name="Salcher M."/>
            <person name="Ghai R."/>
            <person name="Kavagutti S V."/>
        </authorList>
    </citation>
    <scope>NUCLEOTIDE SEQUENCE</scope>
</reference>
<gene>
    <name evidence="3" type="ORF">UFOPK3164_01189</name>
    <name evidence="4" type="ORF">UFOPK3427_01234</name>
    <name evidence="5" type="ORF">UFOPK4112_00522</name>
</gene>
<organism evidence="4">
    <name type="scientific">freshwater metagenome</name>
    <dbReference type="NCBI Taxonomy" id="449393"/>
    <lineage>
        <taxon>unclassified sequences</taxon>
        <taxon>metagenomes</taxon>
        <taxon>ecological metagenomes</taxon>
    </lineage>
</organism>
<keyword evidence="2" id="KW-0812">Transmembrane</keyword>
<accession>A0A6J7ED13</accession>
<protein>
    <submittedName>
        <fullName evidence="4">Unannotated protein</fullName>
    </submittedName>
</protein>